<feature type="region of interest" description="Disordered" evidence="4">
    <location>
        <begin position="182"/>
        <end position="220"/>
    </location>
</feature>
<feature type="compositionally biased region" description="Low complexity" evidence="4">
    <location>
        <begin position="182"/>
        <end position="210"/>
    </location>
</feature>
<dbReference type="Gene3D" id="2.10.70.10">
    <property type="entry name" value="Complement Module, domain 1"/>
    <property type="match status" value="1"/>
</dbReference>
<evidence type="ECO:0000256" key="1">
    <source>
        <dbReference type="ARBA" id="ARBA00004613"/>
    </source>
</evidence>
<protein>
    <recommendedName>
        <fullName evidence="5">VWFC domain-containing protein</fullName>
    </recommendedName>
</protein>
<proteinExistence type="predicted"/>
<dbReference type="PROSITE" id="PS50184">
    <property type="entry name" value="VWFC_2"/>
    <property type="match status" value="1"/>
</dbReference>
<keyword evidence="2" id="KW-0964">Secreted</keyword>
<dbReference type="PANTHER" id="PTHR46698:SF3">
    <property type="entry name" value="TENECTIN ISOFORM 1-RELATED"/>
    <property type="match status" value="1"/>
</dbReference>
<evidence type="ECO:0000256" key="2">
    <source>
        <dbReference type="ARBA" id="ARBA00022525"/>
    </source>
</evidence>
<dbReference type="SUPFAM" id="SSF57603">
    <property type="entry name" value="FnI-like domain"/>
    <property type="match status" value="2"/>
</dbReference>
<organism evidence="6">
    <name type="scientific">Lygus hesperus</name>
    <name type="common">Western plant bug</name>
    <dbReference type="NCBI Taxonomy" id="30085"/>
    <lineage>
        <taxon>Eukaryota</taxon>
        <taxon>Metazoa</taxon>
        <taxon>Ecdysozoa</taxon>
        <taxon>Arthropoda</taxon>
        <taxon>Hexapoda</taxon>
        <taxon>Insecta</taxon>
        <taxon>Pterygota</taxon>
        <taxon>Neoptera</taxon>
        <taxon>Paraneoptera</taxon>
        <taxon>Hemiptera</taxon>
        <taxon>Heteroptera</taxon>
        <taxon>Panheteroptera</taxon>
        <taxon>Cimicomorpha</taxon>
        <taxon>Miridae</taxon>
        <taxon>Mirini</taxon>
        <taxon>Lygus</taxon>
    </lineage>
</organism>
<evidence type="ECO:0000259" key="5">
    <source>
        <dbReference type="PROSITE" id="PS50184"/>
    </source>
</evidence>
<feature type="domain" description="VWFC" evidence="5">
    <location>
        <begin position="90"/>
        <end position="154"/>
    </location>
</feature>
<dbReference type="PANTHER" id="PTHR46698">
    <property type="entry name" value="CROSSVEINLESS 2"/>
    <property type="match status" value="1"/>
</dbReference>
<evidence type="ECO:0000313" key="6">
    <source>
        <dbReference type="EMBL" id="JAG63648.1"/>
    </source>
</evidence>
<dbReference type="GO" id="GO:0005576">
    <property type="term" value="C:extracellular region"/>
    <property type="evidence" value="ECO:0007669"/>
    <property type="project" value="UniProtKB-SubCell"/>
</dbReference>
<name>A0A0K8TDK2_LYGHE</name>
<dbReference type="EMBL" id="GBRD01002173">
    <property type="protein sequence ID" value="JAG63648.1"/>
    <property type="molecule type" value="Transcribed_RNA"/>
</dbReference>
<evidence type="ECO:0000256" key="3">
    <source>
        <dbReference type="ARBA" id="ARBA00022729"/>
    </source>
</evidence>
<feature type="non-terminal residue" evidence="6">
    <location>
        <position position="1"/>
    </location>
</feature>
<dbReference type="AlphaFoldDB" id="A0A0K8TDK2"/>
<feature type="non-terminal residue" evidence="6">
    <location>
        <position position="290"/>
    </location>
</feature>
<evidence type="ECO:0000256" key="4">
    <source>
        <dbReference type="SAM" id="MobiDB-lite"/>
    </source>
</evidence>
<comment type="subcellular location">
    <subcellularLocation>
        <location evidence="1">Secreted</location>
    </subcellularLocation>
</comment>
<sequence length="290" mass="31098">DQRQEGCILNGTVYGEGSAMVTSSLCEYCYCIRGTQHCVRPKCLLSVPACKPEYATHSCCPTKYICSEMDEKPDNSTLISTTSTPSTPPGPCTVEGGTFPEGERLTSLEKPCEICYCVKGKPVCDPVICDAPPPPHCSPVLSDGHCCPLSYNCSAVEEIPTTLEPKVESKEIPNADLTTLVDQTTPVTTTSSPSSDAETTTTTSEAPETTVRPANDTEERFAGSGIDAIETTTAPQDTTTALLVEVRNGSGKVKVTPDVIEAIINRTLEKDQDYEYDYNEPSLPPSLPNL</sequence>
<dbReference type="InterPro" id="IPR001007">
    <property type="entry name" value="VWF_dom"/>
</dbReference>
<keyword evidence="3" id="KW-0732">Signal</keyword>
<accession>A0A0K8TDK2</accession>
<dbReference type="InterPro" id="IPR052424">
    <property type="entry name" value="Kielin_Chordin-BMP_Reg"/>
</dbReference>
<reference evidence="6" key="1">
    <citation type="submission" date="2014-09" db="EMBL/GenBank/DDBJ databases">
        <authorList>
            <person name="Magalhaes I.L.F."/>
            <person name="Oliveira U."/>
            <person name="Santos F.R."/>
            <person name="Vidigal T.H.D.A."/>
            <person name="Brescovit A.D."/>
            <person name="Santos A.J."/>
        </authorList>
    </citation>
    <scope>NUCLEOTIDE SEQUENCE</scope>
</reference>